<reference evidence="1" key="1">
    <citation type="submission" date="2020-08" db="EMBL/GenBank/DDBJ databases">
        <title>Multicomponent nature underlies the extraordinary mechanical properties of spider dragline silk.</title>
        <authorList>
            <person name="Kono N."/>
            <person name="Nakamura H."/>
            <person name="Mori M."/>
            <person name="Yoshida Y."/>
            <person name="Ohtoshi R."/>
            <person name="Malay A.D."/>
            <person name="Moran D.A.P."/>
            <person name="Tomita M."/>
            <person name="Numata K."/>
            <person name="Arakawa K."/>
        </authorList>
    </citation>
    <scope>NUCLEOTIDE SEQUENCE</scope>
</reference>
<evidence type="ECO:0000313" key="1">
    <source>
        <dbReference type="EMBL" id="GFX97521.1"/>
    </source>
</evidence>
<protein>
    <submittedName>
        <fullName evidence="1">Uncharacterized protein</fullName>
    </submittedName>
</protein>
<dbReference type="AlphaFoldDB" id="A0A8X6RU24"/>
<gene>
    <name evidence="1" type="primary">NCL1_36380</name>
    <name evidence="1" type="ORF">TNCV_2840811</name>
</gene>
<evidence type="ECO:0000313" key="2">
    <source>
        <dbReference type="Proteomes" id="UP000887159"/>
    </source>
</evidence>
<accession>A0A8X6RU24</accession>
<keyword evidence="2" id="KW-1185">Reference proteome</keyword>
<dbReference type="Proteomes" id="UP000887159">
    <property type="component" value="Unassembled WGS sequence"/>
</dbReference>
<organism evidence="1 2">
    <name type="scientific">Trichonephila clavipes</name>
    <name type="common">Golden silk orbweaver</name>
    <name type="synonym">Nephila clavipes</name>
    <dbReference type="NCBI Taxonomy" id="2585209"/>
    <lineage>
        <taxon>Eukaryota</taxon>
        <taxon>Metazoa</taxon>
        <taxon>Ecdysozoa</taxon>
        <taxon>Arthropoda</taxon>
        <taxon>Chelicerata</taxon>
        <taxon>Arachnida</taxon>
        <taxon>Araneae</taxon>
        <taxon>Araneomorphae</taxon>
        <taxon>Entelegynae</taxon>
        <taxon>Araneoidea</taxon>
        <taxon>Nephilidae</taxon>
        <taxon>Trichonephila</taxon>
    </lineage>
</organism>
<proteinExistence type="predicted"/>
<name>A0A8X6RU24_TRICX</name>
<sequence>MSFDPSDFIALTPSTVSKIMRRSHTLLNKKQRKKMPLWHGATLNRRRTTSPRVRLVEGEKRWEASDHPQGVLLQNWGGTEPNRTVTCMVLKATANNRHITRLSIG</sequence>
<comment type="caution">
    <text evidence="1">The sequence shown here is derived from an EMBL/GenBank/DDBJ whole genome shotgun (WGS) entry which is preliminary data.</text>
</comment>
<dbReference type="EMBL" id="BMAU01021198">
    <property type="protein sequence ID" value="GFX97521.1"/>
    <property type="molecule type" value="Genomic_DNA"/>
</dbReference>